<sequence>MKKIMILGAGILQLPAIKKAKEMGLSVIAVDMDPNAAGFAEEGIDREVISTTDTLEVLKAAKRHGINGIMTLASDMPIRTIAVVARELGLAGVTEETALKATNKAAMRDALYSHSVPIPMYFKASSKEDYFKAVNEIKRHGCQCIIKPADNSGSRGVNLLKSYEKEMVDRAYEYSKKYSRSGDLVVEEYLEGPEVSVETLSLDGECHVIQITDKMTTGAPYFVETGHSQPSMLPADIQLKIMEVAVAANRSIGIENGPSHTEIKVTSEGPKIIELGARLGGDNITTHLVPLSTGVNMVECCIKIALGETPDYKTKHFKASAIRYLESQEGVIQKIEGVQNAGKIEGIKQISIVHGVGEHIKQVRSSVDRIGFVIAQADSAAEAMKKCENAIKEIGITYE</sequence>
<proteinExistence type="predicted"/>
<evidence type="ECO:0000256" key="4">
    <source>
        <dbReference type="PROSITE-ProRule" id="PRU00409"/>
    </source>
</evidence>
<dbReference type="Gene3D" id="3.30.470.20">
    <property type="entry name" value="ATP-grasp fold, B domain"/>
    <property type="match status" value="1"/>
</dbReference>
<keyword evidence="3 4" id="KW-0067">ATP-binding</keyword>
<dbReference type="Pfam" id="PF18603">
    <property type="entry name" value="LAL_C2"/>
    <property type="match status" value="1"/>
</dbReference>
<evidence type="ECO:0000259" key="5">
    <source>
        <dbReference type="PROSITE" id="PS50975"/>
    </source>
</evidence>
<dbReference type="SUPFAM" id="SSF56059">
    <property type="entry name" value="Glutathione synthetase ATP-binding domain-like"/>
    <property type="match status" value="1"/>
</dbReference>
<feature type="domain" description="ATP-grasp" evidence="5">
    <location>
        <begin position="108"/>
        <end position="306"/>
    </location>
</feature>
<dbReference type="InterPro" id="IPR052032">
    <property type="entry name" value="ATP-dep_AA_Ligase"/>
</dbReference>
<dbReference type="InterPro" id="IPR013815">
    <property type="entry name" value="ATP_grasp_subdomain_1"/>
</dbReference>
<dbReference type="PANTHER" id="PTHR43585:SF2">
    <property type="entry name" value="ATP-GRASP ENZYME FSQD"/>
    <property type="match status" value="1"/>
</dbReference>
<name>A0A6N3BT19_9FIRM</name>
<evidence type="ECO:0000256" key="3">
    <source>
        <dbReference type="ARBA" id="ARBA00022840"/>
    </source>
</evidence>
<dbReference type="PANTHER" id="PTHR43585">
    <property type="entry name" value="FUMIPYRROLE BIOSYNTHESIS PROTEIN C"/>
    <property type="match status" value="1"/>
</dbReference>
<dbReference type="EMBL" id="CACRUH010000019">
    <property type="protein sequence ID" value="VYU04677.1"/>
    <property type="molecule type" value="Genomic_DNA"/>
</dbReference>
<dbReference type="GO" id="GO:0016874">
    <property type="term" value="F:ligase activity"/>
    <property type="evidence" value="ECO:0007669"/>
    <property type="project" value="UniProtKB-KW"/>
</dbReference>
<dbReference type="RefSeq" id="WP_320922625.1">
    <property type="nucleotide sequence ID" value="NZ_CACRUH010000019.1"/>
</dbReference>
<dbReference type="AlphaFoldDB" id="A0A6N3BT19"/>
<keyword evidence="1 6" id="KW-0436">Ligase</keyword>
<dbReference type="GO" id="GO:0046872">
    <property type="term" value="F:metal ion binding"/>
    <property type="evidence" value="ECO:0007669"/>
    <property type="project" value="InterPro"/>
</dbReference>
<accession>A0A6N3BT19</accession>
<dbReference type="PROSITE" id="PS50975">
    <property type="entry name" value="ATP_GRASP"/>
    <property type="match status" value="1"/>
</dbReference>
<dbReference type="Gene3D" id="3.30.1490.20">
    <property type="entry name" value="ATP-grasp fold, A domain"/>
    <property type="match status" value="1"/>
</dbReference>
<reference evidence="6" key="1">
    <citation type="submission" date="2019-11" db="EMBL/GenBank/DDBJ databases">
        <authorList>
            <person name="Feng L."/>
        </authorList>
    </citation>
    <scope>NUCLEOTIDE SEQUENCE</scope>
    <source>
        <strain evidence="6">ChathewayiLFYP18</strain>
    </source>
</reference>
<dbReference type="InterPro" id="IPR011761">
    <property type="entry name" value="ATP-grasp"/>
</dbReference>
<protein>
    <submittedName>
        <fullName evidence="6">Alanine-anticapsin ligase BacD</fullName>
        <ecNumber evidence="6">6.3.2.28</ecNumber>
    </submittedName>
</protein>
<keyword evidence="2 4" id="KW-0547">Nucleotide-binding</keyword>
<evidence type="ECO:0000256" key="2">
    <source>
        <dbReference type="ARBA" id="ARBA00022741"/>
    </source>
</evidence>
<organism evidence="6">
    <name type="scientific">Hungatella hathewayi</name>
    <dbReference type="NCBI Taxonomy" id="154046"/>
    <lineage>
        <taxon>Bacteria</taxon>
        <taxon>Bacillati</taxon>
        <taxon>Bacillota</taxon>
        <taxon>Clostridia</taxon>
        <taxon>Lachnospirales</taxon>
        <taxon>Lachnospiraceae</taxon>
        <taxon>Hungatella</taxon>
    </lineage>
</organism>
<dbReference type="EC" id="6.3.2.28" evidence="6"/>
<dbReference type="InterPro" id="IPR040570">
    <property type="entry name" value="LAL_C2"/>
</dbReference>
<dbReference type="Gene3D" id="3.40.50.20">
    <property type="match status" value="1"/>
</dbReference>
<dbReference type="GO" id="GO:0005524">
    <property type="term" value="F:ATP binding"/>
    <property type="evidence" value="ECO:0007669"/>
    <property type="project" value="UniProtKB-UniRule"/>
</dbReference>
<gene>
    <name evidence="6" type="primary">bacD</name>
    <name evidence="6" type="ORF">CHLFYP18_06215</name>
</gene>
<dbReference type="Pfam" id="PF13535">
    <property type="entry name" value="ATP-grasp_4"/>
    <property type="match status" value="1"/>
</dbReference>
<evidence type="ECO:0000313" key="6">
    <source>
        <dbReference type="EMBL" id="VYU04677.1"/>
    </source>
</evidence>
<evidence type="ECO:0000256" key="1">
    <source>
        <dbReference type="ARBA" id="ARBA00022598"/>
    </source>
</evidence>